<dbReference type="PANTHER" id="PTHR43384">
    <property type="entry name" value="SEPTUM SITE-DETERMINING PROTEIN MIND HOMOLOG, CHLOROPLASTIC-RELATED"/>
    <property type="match status" value="1"/>
</dbReference>
<gene>
    <name evidence="2" type="ordered locus">TUZN_0303</name>
</gene>
<dbReference type="GeneID" id="10359850"/>
<reference key="2">
    <citation type="submission" date="2011-03" db="EMBL/GenBank/DDBJ databases">
        <title>Complete genome sequence of the thermoacidophilic crenarchaeon Thermoproteus uzoniensis 768-20.</title>
        <authorList>
            <person name="Mardanov A.V."/>
            <person name="Gumerov V.M."/>
            <person name="Beletsky A.V."/>
            <person name="Prokofeva M.I."/>
            <person name="Bonch-Osmolovskaya E.A."/>
            <person name="Ravin N.V."/>
            <person name="Skryabin K.G."/>
        </authorList>
    </citation>
    <scope>NUCLEOTIDE SEQUENCE</scope>
    <source>
        <strain>768-20</strain>
    </source>
</reference>
<name>F2L2D6_THEU7</name>
<evidence type="ECO:0000259" key="1">
    <source>
        <dbReference type="Pfam" id="PF01656"/>
    </source>
</evidence>
<sequence length="254" mass="27851">MKTLAFISGLKGGTGKTTLAVNTAVVLAYALRNKAKYPVLLIDATPGIGTAAMLLAGSYSLQNLISLSEYFEGRISNPLQAFYLRRWQVQQGEFNVVFSFFNKPVAVSRRLLEALVKQVGDMLGPLVAIFDSPPAGYDWSIAGLLDFVVPVVTPDMSSIVSTAGISKIVGGRMLRPIINMYVKEHDVAGVYGRNWPDIVREMFGEEPHIIPADPLFEASRQALEIESLKLRPEESQGLTALLSYIRYLVSQLSI</sequence>
<dbReference type="HOGENOM" id="CLU_1044281_0_0_2"/>
<feature type="domain" description="CobQ/CobB/MinD/ParA nucleotide binding" evidence="1">
    <location>
        <begin position="7"/>
        <end position="179"/>
    </location>
</feature>
<dbReference type="KEGG" id="tuz:TUZN_0303"/>
<dbReference type="GO" id="GO:0005524">
    <property type="term" value="F:ATP binding"/>
    <property type="evidence" value="ECO:0007669"/>
    <property type="project" value="TreeGrafter"/>
</dbReference>
<dbReference type="SUPFAM" id="SSF52540">
    <property type="entry name" value="P-loop containing nucleoside triphosphate hydrolases"/>
    <property type="match status" value="1"/>
</dbReference>
<dbReference type="Proteomes" id="UP000008138">
    <property type="component" value="Chromosome"/>
</dbReference>
<keyword evidence="3" id="KW-1185">Reference proteome</keyword>
<dbReference type="GO" id="GO:0051782">
    <property type="term" value="P:negative regulation of cell division"/>
    <property type="evidence" value="ECO:0007669"/>
    <property type="project" value="TreeGrafter"/>
</dbReference>
<dbReference type="GO" id="GO:0016887">
    <property type="term" value="F:ATP hydrolysis activity"/>
    <property type="evidence" value="ECO:0007669"/>
    <property type="project" value="TreeGrafter"/>
</dbReference>
<accession>F2L2D6</accession>
<proteinExistence type="predicted"/>
<reference evidence="2 3" key="1">
    <citation type="journal article" date="2011" name="J. Bacteriol.">
        <title>Complete genome sequence of the thermoacidophilic crenarchaeon Thermoproteus uzoniensis 768-20.</title>
        <authorList>
            <person name="Mardanov A.V."/>
            <person name="Gumerov V.M."/>
            <person name="Beletsky A.V."/>
            <person name="Prokofeva M.I."/>
            <person name="Bonch-Osmolovskaya E.A."/>
            <person name="Ravin N.V."/>
            <person name="Skryabin K.G."/>
        </authorList>
    </citation>
    <scope>NUCLEOTIDE SEQUENCE [LARGE SCALE GENOMIC DNA]</scope>
    <source>
        <strain evidence="2 3">768-20</strain>
    </source>
</reference>
<dbReference type="RefSeq" id="WP_013679137.1">
    <property type="nucleotide sequence ID" value="NC_015315.1"/>
</dbReference>
<dbReference type="STRING" id="999630.TUZN_0303"/>
<evidence type="ECO:0000313" key="2">
    <source>
        <dbReference type="EMBL" id="AEA11801.1"/>
    </source>
</evidence>
<dbReference type="AlphaFoldDB" id="F2L2D6"/>
<dbReference type="Pfam" id="PF01656">
    <property type="entry name" value="CbiA"/>
    <property type="match status" value="1"/>
</dbReference>
<dbReference type="eggNOG" id="arCOG05644">
    <property type="taxonomic scope" value="Archaea"/>
</dbReference>
<evidence type="ECO:0000313" key="3">
    <source>
        <dbReference type="Proteomes" id="UP000008138"/>
    </source>
</evidence>
<protein>
    <recommendedName>
        <fullName evidence="1">CobQ/CobB/MinD/ParA nucleotide binding domain-containing protein</fullName>
    </recommendedName>
</protein>
<dbReference type="EMBL" id="CP002590">
    <property type="protein sequence ID" value="AEA11801.1"/>
    <property type="molecule type" value="Genomic_DNA"/>
</dbReference>
<organism evidence="2 3">
    <name type="scientific">Thermoproteus uzoniensis (strain 768-20)</name>
    <dbReference type="NCBI Taxonomy" id="999630"/>
    <lineage>
        <taxon>Archaea</taxon>
        <taxon>Thermoproteota</taxon>
        <taxon>Thermoprotei</taxon>
        <taxon>Thermoproteales</taxon>
        <taxon>Thermoproteaceae</taxon>
        <taxon>Thermoproteus</taxon>
    </lineage>
</organism>
<dbReference type="InterPro" id="IPR027417">
    <property type="entry name" value="P-loop_NTPase"/>
</dbReference>
<dbReference type="InterPro" id="IPR050625">
    <property type="entry name" value="ParA/MinD_ATPase"/>
</dbReference>
<dbReference type="GO" id="GO:0009898">
    <property type="term" value="C:cytoplasmic side of plasma membrane"/>
    <property type="evidence" value="ECO:0007669"/>
    <property type="project" value="TreeGrafter"/>
</dbReference>
<dbReference type="GO" id="GO:0005829">
    <property type="term" value="C:cytosol"/>
    <property type="evidence" value="ECO:0007669"/>
    <property type="project" value="TreeGrafter"/>
</dbReference>
<dbReference type="OrthoDB" id="27282at2157"/>
<dbReference type="PANTHER" id="PTHR43384:SF10">
    <property type="entry name" value="ATPASE INVOLVED IN CHROMOSOME PARTITIONING, PARA_MIND FAMILY"/>
    <property type="match status" value="1"/>
</dbReference>
<dbReference type="Gene3D" id="3.40.50.300">
    <property type="entry name" value="P-loop containing nucleotide triphosphate hydrolases"/>
    <property type="match status" value="1"/>
</dbReference>
<dbReference type="InterPro" id="IPR002586">
    <property type="entry name" value="CobQ/CobB/MinD/ParA_Nub-bd_dom"/>
</dbReference>